<dbReference type="SUPFAM" id="SSF53474">
    <property type="entry name" value="alpha/beta-Hydrolases"/>
    <property type="match status" value="1"/>
</dbReference>
<keyword evidence="1" id="KW-0812">Transmembrane</keyword>
<name>A0ABZ0L3N6_9BACL</name>
<feature type="transmembrane region" description="Helical" evidence="1">
    <location>
        <begin position="7"/>
        <end position="28"/>
    </location>
</feature>
<organism evidence="3 4">
    <name type="scientific">Sporosarcina oncorhynchi</name>
    <dbReference type="NCBI Taxonomy" id="3056444"/>
    <lineage>
        <taxon>Bacteria</taxon>
        <taxon>Bacillati</taxon>
        <taxon>Bacillota</taxon>
        <taxon>Bacilli</taxon>
        <taxon>Bacillales</taxon>
        <taxon>Caryophanaceae</taxon>
        <taxon>Sporosarcina</taxon>
    </lineage>
</organism>
<dbReference type="RefSeq" id="WP_317966326.1">
    <property type="nucleotide sequence ID" value="NZ_CP129118.1"/>
</dbReference>
<gene>
    <name evidence="3" type="ORF">QWT69_13130</name>
</gene>
<feature type="domain" description="Serine aminopeptidase S33" evidence="2">
    <location>
        <begin position="96"/>
        <end position="212"/>
    </location>
</feature>
<dbReference type="Proteomes" id="UP001303902">
    <property type="component" value="Chromosome"/>
</dbReference>
<proteinExistence type="predicted"/>
<keyword evidence="1" id="KW-0472">Membrane</keyword>
<dbReference type="InterPro" id="IPR029058">
    <property type="entry name" value="AB_hydrolase_fold"/>
</dbReference>
<dbReference type="GO" id="GO:0016787">
    <property type="term" value="F:hydrolase activity"/>
    <property type="evidence" value="ECO:0007669"/>
    <property type="project" value="UniProtKB-KW"/>
</dbReference>
<dbReference type="EMBL" id="CP129118">
    <property type="protein sequence ID" value="WOV86807.1"/>
    <property type="molecule type" value="Genomic_DNA"/>
</dbReference>
<dbReference type="InterPro" id="IPR052920">
    <property type="entry name" value="DNA-binding_regulatory"/>
</dbReference>
<keyword evidence="4" id="KW-1185">Reference proteome</keyword>
<protein>
    <submittedName>
        <fullName evidence="3">Alpha/beta fold hydrolase</fullName>
    </submittedName>
</protein>
<keyword evidence="3" id="KW-0378">Hydrolase</keyword>
<keyword evidence="1" id="KW-1133">Transmembrane helix</keyword>
<evidence type="ECO:0000256" key="1">
    <source>
        <dbReference type="SAM" id="Phobius"/>
    </source>
</evidence>
<evidence type="ECO:0000259" key="2">
    <source>
        <dbReference type="Pfam" id="PF12146"/>
    </source>
</evidence>
<dbReference type="Gene3D" id="3.40.50.1820">
    <property type="entry name" value="alpha/beta hydrolase"/>
    <property type="match status" value="1"/>
</dbReference>
<dbReference type="Pfam" id="PF12146">
    <property type="entry name" value="Hydrolase_4"/>
    <property type="match status" value="2"/>
</dbReference>
<accession>A0ABZ0L3N6</accession>
<evidence type="ECO:0000313" key="4">
    <source>
        <dbReference type="Proteomes" id="UP001303902"/>
    </source>
</evidence>
<evidence type="ECO:0000313" key="3">
    <source>
        <dbReference type="EMBL" id="WOV86807.1"/>
    </source>
</evidence>
<dbReference type="PANTHER" id="PTHR43358">
    <property type="entry name" value="ALPHA/BETA-HYDROLASE"/>
    <property type="match status" value="1"/>
</dbReference>
<sequence>MKRKVIIATGSLIVAILIVLLVAGNYFYNQAVKRGTDVVLHTEAASLNSLASEEDQLHMKEAKEWFNDQQPDNITIKTDDDIEITAQFIAQHDSQQKGVILVHGFRSTSADMGKLAKFYADEGFDVLLPDARGHGASGGDYIGFGWHDRHDIIQWIDFLKSHGNNQIILHGNSMGAATVLMASGEELPIEVKGIVADSSYSSVKEELAHQLKHIYNLPAFPLLEVTSFVTNVRAGYTFGEASVVEQVKKNNRPLLIIHGDADDLVPTAMAQQIYEAATSEKELWIVPDAGHTKAYNNKTIEFEQYLKDFLDRTVAD</sequence>
<dbReference type="PANTHER" id="PTHR43358:SF4">
    <property type="entry name" value="ALPHA_BETA HYDROLASE FOLD-1 DOMAIN-CONTAINING PROTEIN"/>
    <property type="match status" value="1"/>
</dbReference>
<feature type="domain" description="Serine aminopeptidase S33" evidence="2">
    <location>
        <begin position="241"/>
        <end position="292"/>
    </location>
</feature>
<reference evidence="3 4" key="1">
    <citation type="submission" date="2023-06" db="EMBL/GenBank/DDBJ databases">
        <title>Sporosarcina sp. nov., isolated from Korean tranditional fermented seafood 'Jeotgal'.</title>
        <authorList>
            <person name="Yang A.I."/>
            <person name="Shin N.-R."/>
        </authorList>
    </citation>
    <scope>NUCLEOTIDE SEQUENCE [LARGE SCALE GENOMIC DNA]</scope>
    <source>
        <strain evidence="3 4">T2O-4</strain>
    </source>
</reference>
<dbReference type="InterPro" id="IPR022742">
    <property type="entry name" value="Hydrolase_4"/>
</dbReference>